<sequence length="617" mass="70979">MEINILCGKHAFVKYSNGGVLNECQTDKKGEKGEVAEYSHFCGTKTVEKLKLLKSSLYCESTPSSNIQKDKGEVAEYSHFCGTKTVEKLKLLKSSLYCESTPSSNIQKDKGEVAEYSHFCGTKTVEKLKLLKSSLYCESTPSSNIQKDKGEVAEYSHFCGTKTVEKLKLLKSSLYCESAPSSNIRKRLRKHIITQVADITILFGKYAFIKYSKTGVLNDCQTDMKGELAEFSHSKATKTHYNSSCRHHHSLRKRNFRIRRLRKHIITQVADITILFGKYAFIKYSKTGVLNDCQTDMKGELAEFSHSKATKTHYNSSCRHHHSLRKRNFRIRRLRKHIITQVADITILFGKYAFIKYSKTGVLNDCQTDMKGELAEFSHSKATKTHYNSSCRHHHSLRKRNFRIRRLRKHIITQVADITILFGKYAFIKYSKTGVLNDCQTDMKGELAEFSHSKATKTHYNSSCRHHHSLRKHAFVKYSKDGVLNDCQTDKMGDVALFRNYYAAKTVKKLKFDESPISRYSTPSSISQTLPLKTIRSELCATIGSDHLVIDLRYPLEDKRCEYAKTMEERVKRYQNLFEKIEIWSIYVWKTELCCVQELMNFGILSVIAFISLLVHI</sequence>
<organism evidence="1 2">
    <name type="scientific">Thelohanellus kitauei</name>
    <name type="common">Myxosporean</name>
    <dbReference type="NCBI Taxonomy" id="669202"/>
    <lineage>
        <taxon>Eukaryota</taxon>
        <taxon>Metazoa</taxon>
        <taxon>Cnidaria</taxon>
        <taxon>Myxozoa</taxon>
        <taxon>Myxosporea</taxon>
        <taxon>Bivalvulida</taxon>
        <taxon>Platysporina</taxon>
        <taxon>Myxobolidae</taxon>
        <taxon>Thelohanellus</taxon>
    </lineage>
</organism>
<protein>
    <submittedName>
        <fullName evidence="1">Uncharacterized protein</fullName>
    </submittedName>
</protein>
<reference evidence="1 2" key="1">
    <citation type="journal article" date="2014" name="Genome Biol. Evol.">
        <title>The genome of the myxosporean Thelohanellus kitauei shows adaptations to nutrient acquisition within its fish host.</title>
        <authorList>
            <person name="Yang Y."/>
            <person name="Xiong J."/>
            <person name="Zhou Z."/>
            <person name="Huo F."/>
            <person name="Miao W."/>
            <person name="Ran C."/>
            <person name="Liu Y."/>
            <person name="Zhang J."/>
            <person name="Feng J."/>
            <person name="Wang M."/>
            <person name="Wang M."/>
            <person name="Wang L."/>
            <person name="Yao B."/>
        </authorList>
    </citation>
    <scope>NUCLEOTIDE SEQUENCE [LARGE SCALE GENOMIC DNA]</scope>
    <source>
        <strain evidence="1">Wuqing</strain>
    </source>
</reference>
<dbReference type="AlphaFoldDB" id="A0A0C2MLX0"/>
<evidence type="ECO:0000313" key="2">
    <source>
        <dbReference type="Proteomes" id="UP000031668"/>
    </source>
</evidence>
<gene>
    <name evidence="1" type="ORF">RF11_15489</name>
</gene>
<dbReference type="EMBL" id="JWZT01003899">
    <property type="protein sequence ID" value="KII65360.1"/>
    <property type="molecule type" value="Genomic_DNA"/>
</dbReference>
<accession>A0A0C2MLX0</accession>
<evidence type="ECO:0000313" key="1">
    <source>
        <dbReference type="EMBL" id="KII65360.1"/>
    </source>
</evidence>
<proteinExistence type="predicted"/>
<name>A0A0C2MLX0_THEKT</name>
<dbReference type="Proteomes" id="UP000031668">
    <property type="component" value="Unassembled WGS sequence"/>
</dbReference>
<comment type="caution">
    <text evidence="1">The sequence shown here is derived from an EMBL/GenBank/DDBJ whole genome shotgun (WGS) entry which is preliminary data.</text>
</comment>
<keyword evidence="2" id="KW-1185">Reference proteome</keyword>